<dbReference type="Pfam" id="PF25872">
    <property type="entry name" value="HTH_77"/>
    <property type="match status" value="1"/>
</dbReference>
<dbReference type="Gene3D" id="1.25.40.10">
    <property type="entry name" value="Tetratricopeptide repeat domain"/>
    <property type="match status" value="1"/>
</dbReference>
<organism evidence="2 3">
    <name type="scientific">Kibdelosporangium aridum</name>
    <dbReference type="NCBI Taxonomy" id="2030"/>
    <lineage>
        <taxon>Bacteria</taxon>
        <taxon>Bacillati</taxon>
        <taxon>Actinomycetota</taxon>
        <taxon>Actinomycetes</taxon>
        <taxon>Pseudonocardiales</taxon>
        <taxon>Pseudonocardiaceae</taxon>
        <taxon>Kibdelosporangium</taxon>
    </lineage>
</organism>
<evidence type="ECO:0000313" key="2">
    <source>
        <dbReference type="EMBL" id="RSM63874.1"/>
    </source>
</evidence>
<evidence type="ECO:0000313" key="3">
    <source>
        <dbReference type="Proteomes" id="UP000287547"/>
    </source>
</evidence>
<dbReference type="AlphaFoldDB" id="A0A428Y8G4"/>
<dbReference type="PANTHER" id="PTHR47691:SF3">
    <property type="entry name" value="HTH-TYPE TRANSCRIPTIONAL REGULATOR RV0890C-RELATED"/>
    <property type="match status" value="1"/>
</dbReference>
<reference evidence="2 3" key="1">
    <citation type="submission" date="2018-05" db="EMBL/GenBank/DDBJ databases">
        <title>Evolution of GPA BGCs.</title>
        <authorList>
            <person name="Waglechner N."/>
            <person name="Wright G.D."/>
        </authorList>
    </citation>
    <scope>NUCLEOTIDE SEQUENCE [LARGE SCALE GENOMIC DNA]</scope>
    <source>
        <strain evidence="2 3">A82846</strain>
    </source>
</reference>
<dbReference type="GO" id="GO:0003677">
    <property type="term" value="F:DNA binding"/>
    <property type="evidence" value="ECO:0007669"/>
    <property type="project" value="InterPro"/>
</dbReference>
<dbReference type="EMBL" id="QHKI01000103">
    <property type="protein sequence ID" value="RSM63874.1"/>
    <property type="molecule type" value="Genomic_DNA"/>
</dbReference>
<dbReference type="PROSITE" id="PS50043">
    <property type="entry name" value="HTH_LUXR_2"/>
    <property type="match status" value="1"/>
</dbReference>
<dbReference type="Proteomes" id="UP000287547">
    <property type="component" value="Unassembled WGS sequence"/>
</dbReference>
<dbReference type="SUPFAM" id="SSF52540">
    <property type="entry name" value="P-loop containing nucleoside triphosphate hydrolases"/>
    <property type="match status" value="1"/>
</dbReference>
<dbReference type="InterPro" id="IPR027417">
    <property type="entry name" value="P-loop_NTPase"/>
</dbReference>
<name>A0A428Y8G4_KIBAR</name>
<evidence type="ECO:0000259" key="1">
    <source>
        <dbReference type="PROSITE" id="PS50043"/>
    </source>
</evidence>
<dbReference type="SMART" id="SM00421">
    <property type="entry name" value="HTH_LUXR"/>
    <property type="match status" value="1"/>
</dbReference>
<protein>
    <submittedName>
        <fullName evidence="2">LuxR family transcriptional regulator</fullName>
    </submittedName>
</protein>
<dbReference type="PRINTS" id="PR00038">
    <property type="entry name" value="HTHLUXR"/>
</dbReference>
<feature type="domain" description="HTH luxR-type" evidence="1">
    <location>
        <begin position="642"/>
        <end position="707"/>
    </location>
</feature>
<dbReference type="InterPro" id="IPR000792">
    <property type="entry name" value="Tscrpt_reg_LuxR_C"/>
</dbReference>
<dbReference type="InterPro" id="IPR016032">
    <property type="entry name" value="Sig_transdc_resp-reg_C-effctor"/>
</dbReference>
<dbReference type="InterPro" id="IPR036388">
    <property type="entry name" value="WH-like_DNA-bd_sf"/>
</dbReference>
<sequence>MWRVGLGALQDRALLEQTVADTVGLRDRSARSPREVLVGHLRDKQVLLVLDNCEHLVGQCAGLGAELLAAAPGLRILATSRHALRVPGEHILAVPPLPDPDRTPPGQPAGAEAIRLFAERAVAVRHGFAVTPDNRATLARICRQLDGLPLAIELAAARMRAFSPEQLLHRLDDRFRLLRTDRRAVLPRHQTLRAVVDWSYRLCSPAEQQLWARMSVFAGGFDLDAVEAVCAGNGIDRDRVLDLVAGLVDKSILIREDRDHDLRARYRLLDTLRHYGREALRAAGAEAVLRRRHRDYYLDLAERGSTEWFGPTQSAVAARIRCEHANLRLALEFCLSTPDESQAGLRLATALHFYWHGCGFVAEGRHWLDRALAQDTVSTRARATALWINAHLAVVQGDLPAATAMAQEAQDWAQRWGDKTVLAYAVFVQGAAARFNSDLRHARALLEDAVARFEALGERNSTVVIAYVTLIGAAVSQGDLARAVTLGQQSLALCEPHGEQWARAYTLYALSLAEWQQGELAQARTHARDGLRVVHTFNDTVGIVLLVERLAWIAGTAGEHERAAVLLGAASTIWPRVGGQPLFGSQHYLAAHEACEQQAHRTLGNRAFQAAFRRGADLDLDQAVAYALGEKPEPTTPTLAGTGTAGTSLTRRERQVAELVAEGLSNKDIAARLVIAQRTAEGHVARILTKLGFTTRTQLAAWVINNKKAETGDAARRIGPDL</sequence>
<dbReference type="InterPro" id="IPR058852">
    <property type="entry name" value="HTH_77"/>
</dbReference>
<dbReference type="SUPFAM" id="SSF48452">
    <property type="entry name" value="TPR-like"/>
    <property type="match status" value="1"/>
</dbReference>
<gene>
    <name evidence="2" type="ORF">DMH04_52410</name>
</gene>
<dbReference type="Gene3D" id="1.10.10.10">
    <property type="entry name" value="Winged helix-like DNA-binding domain superfamily/Winged helix DNA-binding domain"/>
    <property type="match status" value="1"/>
</dbReference>
<dbReference type="Pfam" id="PF00196">
    <property type="entry name" value="GerE"/>
    <property type="match status" value="1"/>
</dbReference>
<comment type="caution">
    <text evidence="2">The sequence shown here is derived from an EMBL/GenBank/DDBJ whole genome shotgun (WGS) entry which is preliminary data.</text>
</comment>
<dbReference type="GO" id="GO:0006355">
    <property type="term" value="P:regulation of DNA-templated transcription"/>
    <property type="evidence" value="ECO:0007669"/>
    <property type="project" value="InterPro"/>
</dbReference>
<dbReference type="PANTHER" id="PTHR47691">
    <property type="entry name" value="REGULATOR-RELATED"/>
    <property type="match status" value="1"/>
</dbReference>
<accession>A0A428Y8G4</accession>
<dbReference type="CDD" id="cd06170">
    <property type="entry name" value="LuxR_C_like"/>
    <property type="match status" value="1"/>
</dbReference>
<dbReference type="SUPFAM" id="SSF46894">
    <property type="entry name" value="C-terminal effector domain of the bipartite response regulators"/>
    <property type="match status" value="1"/>
</dbReference>
<proteinExistence type="predicted"/>
<dbReference type="InterPro" id="IPR011990">
    <property type="entry name" value="TPR-like_helical_dom_sf"/>
</dbReference>